<dbReference type="NCBIfam" id="TIGR01026">
    <property type="entry name" value="fliI_yscN"/>
    <property type="match status" value="1"/>
</dbReference>
<dbReference type="PROSITE" id="PS00152">
    <property type="entry name" value="ATPASE_ALPHA_BETA"/>
    <property type="match status" value="1"/>
</dbReference>
<accession>A0ABW4KUW5</accession>
<keyword evidence="3" id="KW-0963">Cytoplasm</keyword>
<dbReference type="Gene3D" id="3.40.50.12240">
    <property type="match status" value="1"/>
</dbReference>
<dbReference type="InterPro" id="IPR040627">
    <property type="entry name" value="T3SS_ATPase_C"/>
</dbReference>
<dbReference type="InterPro" id="IPR000194">
    <property type="entry name" value="ATPase_F1/V1/A1_a/bsu_nucl-bd"/>
</dbReference>
<keyword evidence="9" id="KW-0139">CF(1)</keyword>
<dbReference type="Pfam" id="PF18269">
    <property type="entry name" value="T3SS_ATPase_C"/>
    <property type="match status" value="1"/>
</dbReference>
<dbReference type="Pfam" id="PF02874">
    <property type="entry name" value="ATP-synt_ab_N"/>
    <property type="match status" value="1"/>
</dbReference>
<comment type="subcellular location">
    <subcellularLocation>
        <location evidence="1">Cytoplasm</location>
    </subcellularLocation>
</comment>
<comment type="catalytic activity">
    <reaction evidence="10">
        <text>ATP + H2O + cellular proteinSide 1 = ADP + phosphate + cellular proteinSide 2.</text>
        <dbReference type="EC" id="7.4.2.8"/>
    </reaction>
</comment>
<dbReference type="RefSeq" id="WP_147914762.1">
    <property type="nucleotide sequence ID" value="NZ_JBHUEJ010000035.1"/>
</dbReference>
<evidence type="ECO:0000256" key="10">
    <source>
        <dbReference type="ARBA" id="ARBA00034006"/>
    </source>
</evidence>
<keyword evidence="6" id="KW-0653">Protein transport</keyword>
<dbReference type="EMBL" id="JBHUEJ010000035">
    <property type="protein sequence ID" value="MFD1711869.1"/>
    <property type="molecule type" value="Genomic_DNA"/>
</dbReference>
<evidence type="ECO:0000256" key="3">
    <source>
        <dbReference type="ARBA" id="ARBA00022490"/>
    </source>
</evidence>
<dbReference type="SMART" id="SM00382">
    <property type="entry name" value="AAA"/>
    <property type="match status" value="1"/>
</dbReference>
<reference evidence="14" key="1">
    <citation type="journal article" date="2019" name="Int. J. Syst. Evol. Microbiol.">
        <title>The Global Catalogue of Microorganisms (GCM) 10K type strain sequencing project: providing services to taxonomists for standard genome sequencing and annotation.</title>
        <authorList>
            <consortium name="The Broad Institute Genomics Platform"/>
            <consortium name="The Broad Institute Genome Sequencing Center for Infectious Disease"/>
            <person name="Wu L."/>
            <person name="Ma J."/>
        </authorList>
    </citation>
    <scope>NUCLEOTIDE SEQUENCE [LARGE SCALE GENOMIC DNA]</scope>
    <source>
        <strain evidence="14">LMG 29247</strain>
    </source>
</reference>
<dbReference type="InterPro" id="IPR005714">
    <property type="entry name" value="ATPase_T3SS_FliI/YscN"/>
</dbReference>
<dbReference type="InterPro" id="IPR020003">
    <property type="entry name" value="ATPase_a/bsu_AS"/>
</dbReference>
<evidence type="ECO:0000256" key="7">
    <source>
        <dbReference type="ARBA" id="ARBA00022967"/>
    </source>
</evidence>
<keyword evidence="5" id="KW-0067">ATP-binding</keyword>
<protein>
    <submittedName>
        <fullName evidence="13">FliI/YscN family ATPase</fullName>
    </submittedName>
</protein>
<evidence type="ECO:0000256" key="2">
    <source>
        <dbReference type="ARBA" id="ARBA00022448"/>
    </source>
</evidence>
<gene>
    <name evidence="13" type="ORF">ACFSF0_14735</name>
</gene>
<evidence type="ECO:0000256" key="6">
    <source>
        <dbReference type="ARBA" id="ARBA00022927"/>
    </source>
</evidence>
<evidence type="ECO:0000256" key="4">
    <source>
        <dbReference type="ARBA" id="ARBA00022741"/>
    </source>
</evidence>
<organism evidence="13 14">
    <name type="scientific">Ottowia flava</name>
    <dbReference type="NCBI Taxonomy" id="2675430"/>
    <lineage>
        <taxon>Bacteria</taxon>
        <taxon>Pseudomonadati</taxon>
        <taxon>Pseudomonadota</taxon>
        <taxon>Betaproteobacteria</taxon>
        <taxon>Burkholderiales</taxon>
        <taxon>Comamonadaceae</taxon>
        <taxon>Ottowia</taxon>
    </lineage>
</organism>
<keyword evidence="2" id="KW-0813">Transport</keyword>
<evidence type="ECO:0000256" key="1">
    <source>
        <dbReference type="ARBA" id="ARBA00004496"/>
    </source>
</evidence>
<keyword evidence="7" id="KW-1278">Translocase</keyword>
<comment type="caution">
    <text evidence="13">The sequence shown here is derived from an EMBL/GenBank/DDBJ whole genome shotgun (WGS) entry which is preliminary data.</text>
</comment>
<evidence type="ECO:0000313" key="13">
    <source>
        <dbReference type="EMBL" id="MFD1711869.1"/>
    </source>
</evidence>
<dbReference type="InterPro" id="IPR027417">
    <property type="entry name" value="P-loop_NTPase"/>
</dbReference>
<keyword evidence="14" id="KW-1185">Reference proteome</keyword>
<dbReference type="InterPro" id="IPR050053">
    <property type="entry name" value="ATPase_alpha/beta_chains"/>
</dbReference>
<evidence type="ECO:0000256" key="8">
    <source>
        <dbReference type="ARBA" id="ARBA00023136"/>
    </source>
</evidence>
<evidence type="ECO:0000313" key="14">
    <source>
        <dbReference type="Proteomes" id="UP001597304"/>
    </source>
</evidence>
<dbReference type="CDD" id="cd01136">
    <property type="entry name" value="ATPase_flagellum-secretory_path_III"/>
    <property type="match status" value="1"/>
</dbReference>
<feature type="region of interest" description="Disordered" evidence="11">
    <location>
        <begin position="124"/>
        <end position="146"/>
    </location>
</feature>
<dbReference type="Pfam" id="PF00006">
    <property type="entry name" value="ATP-synt_ab"/>
    <property type="match status" value="1"/>
</dbReference>
<evidence type="ECO:0000256" key="5">
    <source>
        <dbReference type="ARBA" id="ARBA00022840"/>
    </source>
</evidence>
<name>A0ABW4KUW5_9BURK</name>
<dbReference type="SUPFAM" id="SSF52540">
    <property type="entry name" value="P-loop containing nucleoside triphosphate hydrolases"/>
    <property type="match status" value="1"/>
</dbReference>
<proteinExistence type="predicted"/>
<feature type="domain" description="AAA+ ATPase" evidence="12">
    <location>
        <begin position="166"/>
        <end position="347"/>
    </location>
</feature>
<dbReference type="InterPro" id="IPR003593">
    <property type="entry name" value="AAA+_ATPase"/>
</dbReference>
<sequence length="443" mass="47455">MNSPADRPLLDPALLDTLQALQPVVARGRVVQAFGTTLRVSGLRAHIGQQCLIRDPARPSAAPLRAEVVGLREHEAILVPLGHLQGVSMGAEVEIIERGALVPVGRGLLGRVLDAFGEPLDGQPLPANTALRPFQSDPPNPLTRRPVEQPFITGVRAIDGMLTVGEGQRLGVFAMAGGGKSTLLGMLARQAQSDVNVIALVGERGREVREFLEDSLGPEGMARSVVVVSTSDRPAMERLRAAQTATAIAENFRAQGQRVLLMMDSVTRYARALREIGLSVGEPAVRRGFPPSVFSELPRLFERAGNDAHGSITAFYTVLAEDEDGSDPVAEETRSILDGHIVLSRQLGQAGHYPAIDVLASASRVFNRVTSRAHQDAALRARALMAKHEEIRFLLQVGEYAPGSDALADDAIAAQPALQALLRQRPDEASAMDDTLVQLQQLG</sequence>
<evidence type="ECO:0000259" key="12">
    <source>
        <dbReference type="SMART" id="SM00382"/>
    </source>
</evidence>
<keyword evidence="4" id="KW-0547">Nucleotide-binding</keyword>
<dbReference type="InterPro" id="IPR004100">
    <property type="entry name" value="ATPase_F1/V1/A1_a/bsu_N"/>
</dbReference>
<dbReference type="PANTHER" id="PTHR15184">
    <property type="entry name" value="ATP SYNTHASE"/>
    <property type="match status" value="1"/>
</dbReference>
<evidence type="ECO:0000256" key="11">
    <source>
        <dbReference type="SAM" id="MobiDB-lite"/>
    </source>
</evidence>
<dbReference type="Proteomes" id="UP001597304">
    <property type="component" value="Unassembled WGS sequence"/>
</dbReference>
<dbReference type="PANTHER" id="PTHR15184:SF9">
    <property type="entry name" value="SPI-1 TYPE 3 SECRETION SYSTEM ATPASE"/>
    <property type="match status" value="1"/>
</dbReference>
<evidence type="ECO:0000256" key="9">
    <source>
        <dbReference type="ARBA" id="ARBA00023196"/>
    </source>
</evidence>
<keyword evidence="9" id="KW-0066">ATP synthesis</keyword>
<keyword evidence="8" id="KW-0472">Membrane</keyword>